<gene>
    <name evidence="2" type="ORF">AAF712_007226</name>
</gene>
<organism evidence="2 3">
    <name type="scientific">Marasmius tenuissimus</name>
    <dbReference type="NCBI Taxonomy" id="585030"/>
    <lineage>
        <taxon>Eukaryota</taxon>
        <taxon>Fungi</taxon>
        <taxon>Dikarya</taxon>
        <taxon>Basidiomycota</taxon>
        <taxon>Agaricomycotina</taxon>
        <taxon>Agaricomycetes</taxon>
        <taxon>Agaricomycetidae</taxon>
        <taxon>Agaricales</taxon>
        <taxon>Marasmiineae</taxon>
        <taxon>Marasmiaceae</taxon>
        <taxon>Marasmius</taxon>
    </lineage>
</organism>
<evidence type="ECO:0000256" key="1">
    <source>
        <dbReference type="SAM" id="SignalP"/>
    </source>
</evidence>
<protein>
    <submittedName>
        <fullName evidence="2">Uncharacterized protein</fullName>
    </submittedName>
</protein>
<reference evidence="2 3" key="1">
    <citation type="submission" date="2024-05" db="EMBL/GenBank/DDBJ databases">
        <title>A draft genome resource for the thread blight pathogen Marasmius tenuissimus strain MS-2.</title>
        <authorList>
            <person name="Yulfo-Soto G.E."/>
            <person name="Baruah I.K."/>
            <person name="Amoako-Attah I."/>
            <person name="Bukari Y."/>
            <person name="Meinhardt L.W."/>
            <person name="Bailey B.A."/>
            <person name="Cohen S.P."/>
        </authorList>
    </citation>
    <scope>NUCLEOTIDE SEQUENCE [LARGE SCALE GENOMIC DNA]</scope>
    <source>
        <strain evidence="2 3">MS-2</strain>
    </source>
</reference>
<dbReference type="Proteomes" id="UP001437256">
    <property type="component" value="Unassembled WGS sequence"/>
</dbReference>
<evidence type="ECO:0000313" key="2">
    <source>
        <dbReference type="EMBL" id="KAL0065743.1"/>
    </source>
</evidence>
<proteinExistence type="predicted"/>
<feature type="chain" id="PRO_5046853617" evidence="1">
    <location>
        <begin position="24"/>
        <end position="154"/>
    </location>
</feature>
<keyword evidence="3" id="KW-1185">Reference proteome</keyword>
<comment type="caution">
    <text evidence="2">The sequence shown here is derived from an EMBL/GenBank/DDBJ whole genome shotgun (WGS) entry which is preliminary data.</text>
</comment>
<accession>A0ABR2ZWL3</accession>
<sequence>MPSSSSFLALCVIASGLFGAALANPVARATCSPNFEGAGISILGANGFVTPDGRGHGSPNPFWHIEPTGQPISGYVFRDIANNNQVLTRNPGDSLTMGAATNGPDAQARSTCSPSLYIDEMYFAVVKSSPSSARPVRAALLSPLPGLLSPLTAR</sequence>
<feature type="signal peptide" evidence="1">
    <location>
        <begin position="1"/>
        <end position="23"/>
    </location>
</feature>
<evidence type="ECO:0000313" key="3">
    <source>
        <dbReference type="Proteomes" id="UP001437256"/>
    </source>
</evidence>
<dbReference type="EMBL" id="JBBXMP010000043">
    <property type="protein sequence ID" value="KAL0065743.1"/>
    <property type="molecule type" value="Genomic_DNA"/>
</dbReference>
<name>A0ABR2ZWL3_9AGAR</name>
<keyword evidence="1" id="KW-0732">Signal</keyword>